<keyword evidence="3 6" id="KW-0812">Transmembrane</keyword>
<comment type="caution">
    <text evidence="7">The sequence shown here is derived from an EMBL/GenBank/DDBJ whole genome shotgun (WGS) entry which is preliminary data.</text>
</comment>
<dbReference type="EMBL" id="BMIR01000011">
    <property type="protein sequence ID" value="GGE45534.1"/>
    <property type="molecule type" value="Genomic_DNA"/>
</dbReference>
<dbReference type="Pfam" id="PF06081">
    <property type="entry name" value="ArAE_1"/>
    <property type="match status" value="1"/>
</dbReference>
<dbReference type="GO" id="GO:0005886">
    <property type="term" value="C:plasma membrane"/>
    <property type="evidence" value="ECO:0007669"/>
    <property type="project" value="UniProtKB-SubCell"/>
</dbReference>
<keyword evidence="8" id="KW-1185">Reference proteome</keyword>
<keyword evidence="2" id="KW-1003">Cell membrane</keyword>
<comment type="subcellular location">
    <subcellularLocation>
        <location evidence="1">Cell membrane</location>
        <topology evidence="1">Multi-pass membrane protein</topology>
    </subcellularLocation>
</comment>
<reference evidence="7" key="2">
    <citation type="submission" date="2020-09" db="EMBL/GenBank/DDBJ databases">
        <authorList>
            <person name="Sun Q."/>
            <person name="Zhou Y."/>
        </authorList>
    </citation>
    <scope>NUCLEOTIDE SEQUENCE</scope>
    <source>
        <strain evidence="7">CGMCC 1.15371</strain>
    </source>
</reference>
<protein>
    <submittedName>
        <fullName evidence="7">Lipoprotein</fullName>
    </submittedName>
</protein>
<proteinExistence type="predicted"/>
<organism evidence="7 8">
    <name type="scientific">Pullulanibacillus camelliae</name>
    <dbReference type="NCBI Taxonomy" id="1707096"/>
    <lineage>
        <taxon>Bacteria</taxon>
        <taxon>Bacillati</taxon>
        <taxon>Bacillota</taxon>
        <taxon>Bacilli</taxon>
        <taxon>Bacillales</taxon>
        <taxon>Sporolactobacillaceae</taxon>
        <taxon>Pullulanibacillus</taxon>
    </lineage>
</organism>
<dbReference type="AlphaFoldDB" id="A0A8J3DUA3"/>
<feature type="transmembrane region" description="Helical" evidence="6">
    <location>
        <begin position="95"/>
        <end position="113"/>
    </location>
</feature>
<accession>A0A8J3DUA3</accession>
<keyword evidence="4 6" id="KW-1133">Transmembrane helix</keyword>
<evidence type="ECO:0000256" key="5">
    <source>
        <dbReference type="ARBA" id="ARBA00023136"/>
    </source>
</evidence>
<evidence type="ECO:0000313" key="7">
    <source>
        <dbReference type="EMBL" id="GGE45534.1"/>
    </source>
</evidence>
<keyword evidence="7" id="KW-0449">Lipoprotein</keyword>
<gene>
    <name evidence="7" type="ORF">GCM10011391_25450</name>
</gene>
<evidence type="ECO:0000313" key="8">
    <source>
        <dbReference type="Proteomes" id="UP000628775"/>
    </source>
</evidence>
<dbReference type="PANTHER" id="PTHR40064:SF1">
    <property type="entry name" value="MEMBRANE PROTEIN"/>
    <property type="match status" value="1"/>
</dbReference>
<dbReference type="Proteomes" id="UP000628775">
    <property type="component" value="Unassembled WGS sequence"/>
</dbReference>
<evidence type="ECO:0000256" key="4">
    <source>
        <dbReference type="ARBA" id="ARBA00022989"/>
    </source>
</evidence>
<evidence type="ECO:0000256" key="6">
    <source>
        <dbReference type="SAM" id="Phobius"/>
    </source>
</evidence>
<dbReference type="InterPro" id="IPR010343">
    <property type="entry name" value="ArAE_1"/>
</dbReference>
<evidence type="ECO:0000256" key="1">
    <source>
        <dbReference type="ARBA" id="ARBA00004651"/>
    </source>
</evidence>
<dbReference type="PANTHER" id="PTHR40064">
    <property type="entry name" value="MEMBRANE PROTEIN-RELATED"/>
    <property type="match status" value="1"/>
</dbReference>
<reference evidence="7" key="1">
    <citation type="journal article" date="2014" name="Int. J. Syst. Evol. Microbiol.">
        <title>Complete genome sequence of Corynebacterium casei LMG S-19264T (=DSM 44701T), isolated from a smear-ripened cheese.</title>
        <authorList>
            <consortium name="US DOE Joint Genome Institute (JGI-PGF)"/>
            <person name="Walter F."/>
            <person name="Albersmeier A."/>
            <person name="Kalinowski J."/>
            <person name="Ruckert C."/>
        </authorList>
    </citation>
    <scope>NUCLEOTIDE SEQUENCE</scope>
    <source>
        <strain evidence="7">CGMCC 1.15371</strain>
    </source>
</reference>
<dbReference type="RefSeq" id="WP_188694552.1">
    <property type="nucleotide sequence ID" value="NZ_BMIR01000011.1"/>
</dbReference>
<evidence type="ECO:0000256" key="2">
    <source>
        <dbReference type="ARBA" id="ARBA00022475"/>
    </source>
</evidence>
<evidence type="ECO:0000256" key="3">
    <source>
        <dbReference type="ARBA" id="ARBA00022692"/>
    </source>
</evidence>
<dbReference type="InterPro" id="IPR052984">
    <property type="entry name" value="UPF0421"/>
</dbReference>
<keyword evidence="5 6" id="KW-0472">Membrane</keyword>
<feature type="transmembrane region" description="Helical" evidence="6">
    <location>
        <begin position="55"/>
        <end position="88"/>
    </location>
</feature>
<feature type="transmembrane region" description="Helical" evidence="6">
    <location>
        <begin position="119"/>
        <end position="144"/>
    </location>
</feature>
<name>A0A8J3DUA3_9BACL</name>
<sequence>MKLGARIIKTGLAIVLSLYLSELLGLKPVSMAAVASAFAIQPSVYRSWQSIVDNVQANIIGAIIASIFVLMIGNHPIVIGLAVIVVIAIQLKLKLNHTITLSTVTVILIMSGTPENENFLLFAGNRLILILLGVVSAFIVNLVFMPPNYENKLYHLIVGQTTKLFTWVRMVTQHAPERATLKTELKHFQDQKFKIGQFFLWYQDERKYLRKHRYAKNRKTVLFRQMIATTNKLNELLRTMNENDHLYQQLPDILKNKIQDRLENMMVYHERLLMRYNNKVRDTAEDPGDSFQLKTVVTDEFIKFYKTQSEEEWIHLFPFIAAIIAYAQQLERLDRLMDSFQAFHKKENVVAVKNEDED</sequence>